<dbReference type="OrthoDB" id="9809312at2"/>
<evidence type="ECO:0000259" key="1">
    <source>
        <dbReference type="Pfam" id="PF02036"/>
    </source>
</evidence>
<gene>
    <name evidence="2" type="ORF">LAX5112_02024</name>
</gene>
<dbReference type="RefSeq" id="WP_008190927.1">
    <property type="nucleotide sequence ID" value="NZ_CXWD01000007.1"/>
</dbReference>
<dbReference type="Proteomes" id="UP000053235">
    <property type="component" value="Unassembled WGS sequence"/>
</dbReference>
<name>A0A0M7A3Q9_9HYPH</name>
<dbReference type="Pfam" id="PF02036">
    <property type="entry name" value="SCP2"/>
    <property type="match status" value="1"/>
</dbReference>
<protein>
    <submittedName>
        <fullName evidence="2">Putative sterol carrier protein</fullName>
    </submittedName>
</protein>
<dbReference type="InterPro" id="IPR036527">
    <property type="entry name" value="SCP2_sterol-bd_dom_sf"/>
</dbReference>
<dbReference type="SUPFAM" id="SSF55718">
    <property type="entry name" value="SCP-like"/>
    <property type="match status" value="1"/>
</dbReference>
<reference evidence="3" key="1">
    <citation type="submission" date="2015-07" db="EMBL/GenBank/DDBJ databases">
        <authorList>
            <person name="Rodrigo-Torres Lidia"/>
            <person name="Arahal R.David."/>
        </authorList>
    </citation>
    <scope>NUCLEOTIDE SEQUENCE [LARGE SCALE GENOMIC DNA]</scope>
    <source>
        <strain evidence="3">CECT 5112</strain>
    </source>
</reference>
<dbReference type="Gene3D" id="3.30.1050.10">
    <property type="entry name" value="SCP2 sterol-binding domain"/>
    <property type="match status" value="1"/>
</dbReference>
<evidence type="ECO:0000313" key="2">
    <source>
        <dbReference type="EMBL" id="CTQ69211.1"/>
    </source>
</evidence>
<dbReference type="PANTHER" id="PTHR10094">
    <property type="entry name" value="STEROL CARRIER PROTEIN 2 SCP-2 FAMILY PROTEIN"/>
    <property type="match status" value="1"/>
</dbReference>
<keyword evidence="3" id="KW-1185">Reference proteome</keyword>
<sequence length="93" mass="9782">MSLEQLTNDIRDKVSGGGIEESVKFDLGEDGTIFLQGSEVSNEDADADCTIKMSAEDLSDMLSGDLNPTAAFMGGKMQVEGDMSVAMKLGSVV</sequence>
<dbReference type="STRING" id="388408.LAX5112_02024"/>
<dbReference type="GO" id="GO:0005829">
    <property type="term" value="C:cytosol"/>
    <property type="evidence" value="ECO:0007669"/>
    <property type="project" value="TreeGrafter"/>
</dbReference>
<organism evidence="2 3">
    <name type="scientific">Roseibium alexandrii</name>
    <dbReference type="NCBI Taxonomy" id="388408"/>
    <lineage>
        <taxon>Bacteria</taxon>
        <taxon>Pseudomonadati</taxon>
        <taxon>Pseudomonadota</taxon>
        <taxon>Alphaproteobacteria</taxon>
        <taxon>Hyphomicrobiales</taxon>
        <taxon>Stappiaceae</taxon>
        <taxon>Roseibium</taxon>
    </lineage>
</organism>
<dbReference type="InterPro" id="IPR003033">
    <property type="entry name" value="SCP2_sterol-bd_dom"/>
</dbReference>
<dbReference type="EMBL" id="CXWD01000007">
    <property type="protein sequence ID" value="CTQ69211.1"/>
    <property type="molecule type" value="Genomic_DNA"/>
</dbReference>
<accession>A0A0M7A3Q9</accession>
<dbReference type="PANTHER" id="PTHR10094:SF25">
    <property type="entry name" value="SCP2 STEROL-BINDING DOMAIN-CONTAINING PROTEIN 1"/>
    <property type="match status" value="1"/>
</dbReference>
<dbReference type="AlphaFoldDB" id="A0A0M7A3Q9"/>
<proteinExistence type="predicted"/>
<evidence type="ECO:0000313" key="3">
    <source>
        <dbReference type="Proteomes" id="UP000053235"/>
    </source>
</evidence>
<feature type="domain" description="SCP2" evidence="1">
    <location>
        <begin position="22"/>
        <end position="92"/>
    </location>
</feature>